<organism evidence="3 4">
    <name type="scientific">Rhizopus microsporus</name>
    <dbReference type="NCBI Taxonomy" id="58291"/>
    <lineage>
        <taxon>Eukaryota</taxon>
        <taxon>Fungi</taxon>
        <taxon>Fungi incertae sedis</taxon>
        <taxon>Mucoromycota</taxon>
        <taxon>Mucoromycotina</taxon>
        <taxon>Mucoromycetes</taxon>
        <taxon>Mucorales</taxon>
        <taxon>Mucorineae</taxon>
        <taxon>Rhizopodaceae</taxon>
        <taxon>Rhizopus</taxon>
    </lineage>
</organism>
<dbReference type="VEuPathDB" id="FungiDB:BCV72DRAFT_201767"/>
<proteinExistence type="predicted"/>
<feature type="coiled-coil region" evidence="1">
    <location>
        <begin position="83"/>
        <end position="134"/>
    </location>
</feature>
<accession>A0A1X0S629</accession>
<evidence type="ECO:0000256" key="1">
    <source>
        <dbReference type="SAM" id="Coils"/>
    </source>
</evidence>
<feature type="region of interest" description="Disordered" evidence="2">
    <location>
        <begin position="1"/>
        <end position="25"/>
    </location>
</feature>
<protein>
    <submittedName>
        <fullName evidence="3">Uncharacterized protein</fullName>
    </submittedName>
</protein>
<name>A0A1X0S629_RHIZD</name>
<feature type="region of interest" description="Disordered" evidence="2">
    <location>
        <begin position="146"/>
        <end position="172"/>
    </location>
</feature>
<dbReference type="EMBL" id="KV921307">
    <property type="protein sequence ID" value="ORE19621.1"/>
    <property type="molecule type" value="Genomic_DNA"/>
</dbReference>
<evidence type="ECO:0000313" key="3">
    <source>
        <dbReference type="EMBL" id="ORE19621.1"/>
    </source>
</evidence>
<evidence type="ECO:0000313" key="4">
    <source>
        <dbReference type="Proteomes" id="UP000242381"/>
    </source>
</evidence>
<dbReference type="Proteomes" id="UP000242381">
    <property type="component" value="Unassembled WGS sequence"/>
</dbReference>
<keyword evidence="1" id="KW-0175">Coiled coil</keyword>
<sequence>MDKETNMEISTDTTMGTSRDMTREASKEAEFYDSLLEDKLFDDVDFEAMDEQINQYISTQGPQPSIFSNMMSTEQPPIDRHQEDQYRRTIDTLKFEIERLRLDNASKDNKLRNLEQLQKNLEDITYDRDRLRRHLAVVKQNKMIDSQPLPEPASRKRTIAQTPEVESKRPTTTATSIITNPVITPVNDPPAVLPVVAIDSDEINDLYRILLGPQFQKMNIEQYQNKLQYTPSSIQERLRSFSKQFASQFVPPNINQKTKEDLEFYAADIAESLIHCESASLTIQQILNTLNVCLFIGKREKLFMLLRNASQVILILTAKFEDTAYHLWKAAKVDASILNRLSQILDLYCFCDEPLMQAIQDHPDIEQKSYSEISTIADMYRTTPLQITEDLNKKRKPPFAEETVMNVLKTFLKVAQEADDTPILILLKQKGFIDLFSTDTPLYIIKTCLVLVEMLDMFKRKDDILNSFLIDQLMDLVFVSQGRFTTGQWYELRHLALRCLYHMAIANIGLEKLSIQKLVKLAEEIIEKINFILKKTVHNHADNMLHYIFNLLYFIISQYPNRMNEQNHSLFIKLVTKANDTIDENMIVNIKSSIRIISKA</sequence>
<dbReference type="AlphaFoldDB" id="A0A1X0S629"/>
<feature type="compositionally biased region" description="Polar residues" evidence="2">
    <location>
        <begin position="7"/>
        <end position="19"/>
    </location>
</feature>
<reference evidence="3 4" key="1">
    <citation type="journal article" date="2016" name="Proc. Natl. Acad. Sci. U.S.A.">
        <title>Lipid metabolic changes in an early divergent fungus govern the establishment of a mutualistic symbiosis with endobacteria.</title>
        <authorList>
            <person name="Lastovetsky O.A."/>
            <person name="Gaspar M.L."/>
            <person name="Mondo S.J."/>
            <person name="LaButti K.M."/>
            <person name="Sandor L."/>
            <person name="Grigoriev I.V."/>
            <person name="Henry S.A."/>
            <person name="Pawlowska T.E."/>
        </authorList>
    </citation>
    <scope>NUCLEOTIDE SEQUENCE [LARGE SCALE GENOMIC DNA]</scope>
    <source>
        <strain evidence="3 4">ATCC 11559</strain>
    </source>
</reference>
<evidence type="ECO:0000256" key="2">
    <source>
        <dbReference type="SAM" id="MobiDB-lite"/>
    </source>
</evidence>
<gene>
    <name evidence="3" type="ORF">BCV71DRAFT_262796</name>
</gene>